<dbReference type="GO" id="GO:0008033">
    <property type="term" value="P:tRNA processing"/>
    <property type="evidence" value="ECO:0007669"/>
    <property type="project" value="UniProtKB-KW"/>
</dbReference>
<dbReference type="InterPro" id="IPR002738">
    <property type="entry name" value="RNase_P_p30"/>
</dbReference>
<evidence type="ECO:0000313" key="5">
    <source>
        <dbReference type="EMBL" id="CZR55466.1"/>
    </source>
</evidence>
<feature type="compositionally biased region" description="Basic and acidic residues" evidence="4">
    <location>
        <begin position="238"/>
        <end position="254"/>
    </location>
</feature>
<evidence type="ECO:0000256" key="1">
    <source>
        <dbReference type="ARBA" id="ARBA00004123"/>
    </source>
</evidence>
<keyword evidence="3" id="KW-0819">tRNA processing</keyword>
<accession>A0A1L7WRR1</accession>
<comment type="similarity">
    <text evidence="2">Belongs to the eukaryotic/archaeal RNase P protein component 3 family.</text>
</comment>
<protein>
    <submittedName>
        <fullName evidence="5">Related to ribonuclease P protein subunit p30</fullName>
    </submittedName>
</protein>
<dbReference type="GO" id="GO:0005655">
    <property type="term" value="C:nucleolar ribonuclease P complex"/>
    <property type="evidence" value="ECO:0007669"/>
    <property type="project" value="TreeGrafter"/>
</dbReference>
<gene>
    <name evidence="5" type="ORF">PAC_05354</name>
</gene>
<evidence type="ECO:0000256" key="2">
    <source>
        <dbReference type="ARBA" id="ARBA00007331"/>
    </source>
</evidence>
<dbReference type="GO" id="GO:0003723">
    <property type="term" value="F:RNA binding"/>
    <property type="evidence" value="ECO:0007669"/>
    <property type="project" value="TreeGrafter"/>
</dbReference>
<dbReference type="PANTHER" id="PTHR13031">
    <property type="entry name" value="RIBONUCLEASE P SUBUNIT P30"/>
    <property type="match status" value="1"/>
</dbReference>
<dbReference type="Proteomes" id="UP000184330">
    <property type="component" value="Unassembled WGS sequence"/>
</dbReference>
<dbReference type="Pfam" id="PF01876">
    <property type="entry name" value="RNase_P_p30"/>
    <property type="match status" value="1"/>
</dbReference>
<dbReference type="STRING" id="576137.A0A1L7WRR1"/>
<comment type="subcellular location">
    <subcellularLocation>
        <location evidence="1">Nucleus</location>
    </subcellularLocation>
</comment>
<reference evidence="5 6" key="1">
    <citation type="submission" date="2016-03" db="EMBL/GenBank/DDBJ databases">
        <authorList>
            <person name="Ploux O."/>
        </authorList>
    </citation>
    <scope>NUCLEOTIDE SEQUENCE [LARGE SCALE GENOMIC DNA]</scope>
    <source>
        <strain evidence="5 6">UAMH 11012</strain>
    </source>
</reference>
<keyword evidence="6" id="KW-1185">Reference proteome</keyword>
<evidence type="ECO:0000256" key="3">
    <source>
        <dbReference type="ARBA" id="ARBA00022694"/>
    </source>
</evidence>
<dbReference type="EMBL" id="FJOG01000006">
    <property type="protein sequence ID" value="CZR55466.1"/>
    <property type="molecule type" value="Genomic_DNA"/>
</dbReference>
<feature type="region of interest" description="Disordered" evidence="4">
    <location>
        <begin position="235"/>
        <end position="326"/>
    </location>
</feature>
<name>A0A1L7WRR1_9HELO</name>
<evidence type="ECO:0000313" key="6">
    <source>
        <dbReference type="Proteomes" id="UP000184330"/>
    </source>
</evidence>
<dbReference type="SUPFAM" id="SSF89550">
    <property type="entry name" value="PHP domain-like"/>
    <property type="match status" value="1"/>
</dbReference>
<dbReference type="Gene3D" id="3.20.20.140">
    <property type="entry name" value="Metal-dependent hydrolases"/>
    <property type="match status" value="1"/>
</dbReference>
<feature type="compositionally biased region" description="Low complexity" evidence="4">
    <location>
        <begin position="286"/>
        <end position="315"/>
    </location>
</feature>
<sequence length="326" mass="34950">MLYDLNVPWSPNQDPAQLHRTISFLSEAGYAALALNHTLTNPLPAQIINPIPTILPNLPPKTTTLRRCTLVISDPSLNHRLPNLAATYDILALRPTTEKAFLLACQSLTDHSIISLDMTQKFPFHFKPKPFMTAVNRGIRIEICYAQATMGDASSRRNFISNCLGILRATSGRGLVVSSEATSVLGVRAPADVLNLLSVWGLGKDRGTEALGVNPRAVVMNEGIKRSGFRGVIDIIDGGDRPVPKEKPKPEGAGKKGKRKAPKEAEAPNPSSEPQLSKRAAKKARIAALKAEMENSSPPTSSPAALETTSASASEIDTPTRAIANG</sequence>
<dbReference type="InterPro" id="IPR016195">
    <property type="entry name" value="Pol/histidinol_Pase-like"/>
</dbReference>
<dbReference type="OrthoDB" id="17948at2759"/>
<dbReference type="PANTHER" id="PTHR13031:SF0">
    <property type="entry name" value="RIBONUCLEASE P PROTEIN SUBUNIT P30"/>
    <property type="match status" value="1"/>
</dbReference>
<proteinExistence type="inferred from homology"/>
<evidence type="ECO:0000256" key="4">
    <source>
        <dbReference type="SAM" id="MobiDB-lite"/>
    </source>
</evidence>
<dbReference type="AlphaFoldDB" id="A0A1L7WRR1"/>
<organism evidence="5 6">
    <name type="scientific">Phialocephala subalpina</name>
    <dbReference type="NCBI Taxonomy" id="576137"/>
    <lineage>
        <taxon>Eukaryota</taxon>
        <taxon>Fungi</taxon>
        <taxon>Dikarya</taxon>
        <taxon>Ascomycota</taxon>
        <taxon>Pezizomycotina</taxon>
        <taxon>Leotiomycetes</taxon>
        <taxon>Helotiales</taxon>
        <taxon>Mollisiaceae</taxon>
        <taxon>Phialocephala</taxon>
        <taxon>Phialocephala fortinii species complex</taxon>
    </lineage>
</organism>